<comment type="caution">
    <text evidence="1">The sequence shown here is derived from an EMBL/GenBank/DDBJ whole genome shotgun (WGS) entry which is preliminary data.</text>
</comment>
<reference evidence="1" key="1">
    <citation type="submission" date="2021-06" db="EMBL/GenBank/DDBJ databases">
        <authorList>
            <person name="Kallberg Y."/>
            <person name="Tangrot J."/>
            <person name="Rosling A."/>
        </authorList>
    </citation>
    <scope>NUCLEOTIDE SEQUENCE</scope>
    <source>
        <strain evidence="1">AZ414A</strain>
    </source>
</reference>
<feature type="non-terminal residue" evidence="1">
    <location>
        <position position="85"/>
    </location>
</feature>
<name>A0A9N9H9U2_9GLOM</name>
<evidence type="ECO:0000313" key="1">
    <source>
        <dbReference type="EMBL" id="CAG8659379.1"/>
    </source>
</evidence>
<proteinExistence type="predicted"/>
<protein>
    <submittedName>
        <fullName evidence="1">9956_t:CDS:1</fullName>
    </submittedName>
</protein>
<dbReference type="CDD" id="cd16448">
    <property type="entry name" value="RING-H2"/>
    <property type="match status" value="1"/>
</dbReference>
<dbReference type="InterPro" id="IPR013083">
    <property type="entry name" value="Znf_RING/FYVE/PHD"/>
</dbReference>
<dbReference type="OrthoDB" id="2439024at2759"/>
<dbReference type="Proteomes" id="UP000789706">
    <property type="component" value="Unassembled WGS sequence"/>
</dbReference>
<accession>A0A9N9H9U2</accession>
<organism evidence="1 2">
    <name type="scientific">Diversispora eburnea</name>
    <dbReference type="NCBI Taxonomy" id="1213867"/>
    <lineage>
        <taxon>Eukaryota</taxon>
        <taxon>Fungi</taxon>
        <taxon>Fungi incertae sedis</taxon>
        <taxon>Mucoromycota</taxon>
        <taxon>Glomeromycotina</taxon>
        <taxon>Glomeromycetes</taxon>
        <taxon>Diversisporales</taxon>
        <taxon>Diversisporaceae</taxon>
        <taxon>Diversispora</taxon>
    </lineage>
</organism>
<feature type="non-terminal residue" evidence="1">
    <location>
        <position position="1"/>
    </location>
</feature>
<dbReference type="Gene3D" id="3.30.40.10">
    <property type="entry name" value="Zinc/RING finger domain, C3HC4 (zinc finger)"/>
    <property type="match status" value="1"/>
</dbReference>
<dbReference type="SUPFAM" id="SSF57850">
    <property type="entry name" value="RING/U-box"/>
    <property type="match status" value="1"/>
</dbReference>
<dbReference type="AlphaFoldDB" id="A0A9N9H9U2"/>
<evidence type="ECO:0000313" key="2">
    <source>
        <dbReference type="Proteomes" id="UP000789706"/>
    </source>
</evidence>
<dbReference type="EMBL" id="CAJVPK010008102">
    <property type="protein sequence ID" value="CAG8659379.1"/>
    <property type="molecule type" value="Genomic_DNA"/>
</dbReference>
<sequence>VKSERRGYGLRIYWDALIKDYKRTQLKGFAYKIIYYETPERIPEEHQKSDLCGVCRKELLPQLTNHITILNCGHLFHWQCLKREP</sequence>
<gene>
    <name evidence="1" type="ORF">DEBURN_LOCUS11710</name>
</gene>
<keyword evidence="2" id="KW-1185">Reference proteome</keyword>